<dbReference type="Gene3D" id="3.40.30.10">
    <property type="entry name" value="Glutaredoxin"/>
    <property type="match status" value="1"/>
</dbReference>
<dbReference type="PATRIC" id="fig|931089.4.peg.913"/>
<keyword evidence="3" id="KW-1185">Reference proteome</keyword>
<dbReference type="EMBL" id="CP009220">
    <property type="protein sequence ID" value="ALC05349.1"/>
    <property type="molecule type" value="Genomic_DNA"/>
</dbReference>
<reference evidence="2 3" key="1">
    <citation type="submission" date="2014-08" db="EMBL/GenBank/DDBJ databases">
        <title>Complete genome sequence of Corynebacterium deserti GIMN1.010 (=DSM 45689), isolated from desert sand in western China.</title>
        <authorList>
            <person name="Ruckert C."/>
            <person name="Albersmeier A."/>
            <person name="Kalinowski J."/>
        </authorList>
    </citation>
    <scope>NUCLEOTIDE SEQUENCE [LARGE SCALE GENOMIC DNA]</scope>
    <source>
        <strain evidence="2 3">GIMN1.010</strain>
    </source>
</reference>
<dbReference type="SUPFAM" id="SSF52833">
    <property type="entry name" value="Thioredoxin-like"/>
    <property type="match status" value="1"/>
</dbReference>
<dbReference type="PROSITE" id="PS51352">
    <property type="entry name" value="THIOREDOXIN_2"/>
    <property type="match status" value="1"/>
</dbReference>
<name>A0A0M3Q9B4_9CORY</name>
<dbReference type="InterPro" id="IPR013766">
    <property type="entry name" value="Thioredoxin_domain"/>
</dbReference>
<dbReference type="STRING" id="931089.CDES_04520"/>
<gene>
    <name evidence="2" type="ORF">CDES_04520</name>
</gene>
<dbReference type="Proteomes" id="UP000068067">
    <property type="component" value="Chromosome"/>
</dbReference>
<evidence type="ECO:0000259" key="1">
    <source>
        <dbReference type="PROSITE" id="PS51352"/>
    </source>
</evidence>
<dbReference type="InterPro" id="IPR050553">
    <property type="entry name" value="Thioredoxin_ResA/DsbE_sf"/>
</dbReference>
<dbReference type="Pfam" id="PF08534">
    <property type="entry name" value="Redoxin"/>
    <property type="match status" value="1"/>
</dbReference>
<dbReference type="OrthoDB" id="9811352at2"/>
<accession>A0A0M3Q9B4</accession>
<dbReference type="AlphaFoldDB" id="A0A0M3Q9B4"/>
<dbReference type="PANTHER" id="PTHR42852:SF13">
    <property type="entry name" value="PROTEIN DIPZ"/>
    <property type="match status" value="1"/>
</dbReference>
<dbReference type="InterPro" id="IPR013740">
    <property type="entry name" value="Redoxin"/>
</dbReference>
<evidence type="ECO:0000313" key="3">
    <source>
        <dbReference type="Proteomes" id="UP000068067"/>
    </source>
</evidence>
<organism evidence="2 3">
    <name type="scientific">Corynebacterium deserti GIMN1.010</name>
    <dbReference type="NCBI Taxonomy" id="931089"/>
    <lineage>
        <taxon>Bacteria</taxon>
        <taxon>Bacillati</taxon>
        <taxon>Actinomycetota</taxon>
        <taxon>Actinomycetes</taxon>
        <taxon>Mycobacteriales</taxon>
        <taxon>Corynebacteriaceae</taxon>
        <taxon>Corynebacterium</taxon>
    </lineage>
</organism>
<proteinExistence type="predicted"/>
<protein>
    <recommendedName>
        <fullName evidence="1">Thioredoxin domain-containing protein</fullName>
    </recommendedName>
</protein>
<dbReference type="CDD" id="cd02966">
    <property type="entry name" value="TlpA_like_family"/>
    <property type="match status" value="1"/>
</dbReference>
<feature type="domain" description="Thioredoxin" evidence="1">
    <location>
        <begin position="1"/>
        <end position="154"/>
    </location>
</feature>
<sequence length="157" mass="17575">MTLNEAPLLDLDVSQWVNHTGVTMEDLRGKVVIVEVFQMLCPGCVNHSIPQAKKLHRMLDEHHVQIIGLHSVFEHHEVMTPEALKVFIKEFGITFPVAIDTPREGLPVPTTMRKYNLEGTPSVILADRKGRIRQVQFGQVDDFALGLVVGSLLSEES</sequence>
<dbReference type="GO" id="GO:0016491">
    <property type="term" value="F:oxidoreductase activity"/>
    <property type="evidence" value="ECO:0007669"/>
    <property type="project" value="InterPro"/>
</dbReference>
<dbReference type="PANTHER" id="PTHR42852">
    <property type="entry name" value="THIOL:DISULFIDE INTERCHANGE PROTEIN DSBE"/>
    <property type="match status" value="1"/>
</dbReference>
<dbReference type="RefSeq" id="WP_053544437.1">
    <property type="nucleotide sequence ID" value="NZ_CP009220.1"/>
</dbReference>
<dbReference type="InterPro" id="IPR036249">
    <property type="entry name" value="Thioredoxin-like_sf"/>
</dbReference>
<dbReference type="KEGG" id="cdx:CDES_04520"/>
<evidence type="ECO:0000313" key="2">
    <source>
        <dbReference type="EMBL" id="ALC05349.1"/>
    </source>
</evidence>